<feature type="transmembrane region" description="Helical" evidence="3">
    <location>
        <begin position="60"/>
        <end position="81"/>
    </location>
</feature>
<dbReference type="PANTHER" id="PTHR24276:SF98">
    <property type="entry name" value="FI18310P1-RELATED"/>
    <property type="match status" value="1"/>
</dbReference>
<proteinExistence type="inferred from homology"/>
<evidence type="ECO:0000313" key="6">
    <source>
        <dbReference type="Proteomes" id="UP000520767"/>
    </source>
</evidence>
<dbReference type="InterPro" id="IPR009003">
    <property type="entry name" value="Peptidase_S1_PA"/>
</dbReference>
<evidence type="ECO:0000256" key="1">
    <source>
        <dbReference type="ARBA" id="ARBA00007664"/>
    </source>
</evidence>
<evidence type="ECO:0000259" key="4">
    <source>
        <dbReference type="PROSITE" id="PS50240"/>
    </source>
</evidence>
<dbReference type="Pfam" id="PF00089">
    <property type="entry name" value="Trypsin"/>
    <property type="match status" value="1"/>
</dbReference>
<dbReference type="InterPro" id="IPR001254">
    <property type="entry name" value="Trypsin_dom"/>
</dbReference>
<organism evidence="5 6">
    <name type="scientific">Actinophytocola algeriensis</name>
    <dbReference type="NCBI Taxonomy" id="1768010"/>
    <lineage>
        <taxon>Bacteria</taxon>
        <taxon>Bacillati</taxon>
        <taxon>Actinomycetota</taxon>
        <taxon>Actinomycetes</taxon>
        <taxon>Pseudonocardiales</taxon>
        <taxon>Pseudonocardiaceae</taxon>
    </lineage>
</organism>
<name>A0A7W7Q3B4_9PSEU</name>
<reference evidence="5 6" key="1">
    <citation type="submission" date="2020-08" db="EMBL/GenBank/DDBJ databases">
        <title>Genomic Encyclopedia of Type Strains, Phase III (KMG-III): the genomes of soil and plant-associated and newly described type strains.</title>
        <authorList>
            <person name="Whitman W."/>
        </authorList>
    </citation>
    <scope>NUCLEOTIDE SEQUENCE [LARGE SCALE GENOMIC DNA]</scope>
    <source>
        <strain evidence="5 6">CECT 8960</strain>
    </source>
</reference>
<protein>
    <recommendedName>
        <fullName evidence="4">Peptidase S1 domain-containing protein</fullName>
    </recommendedName>
</protein>
<feature type="domain" description="Peptidase S1" evidence="4">
    <location>
        <begin position="80"/>
        <end position="306"/>
    </location>
</feature>
<comment type="caution">
    <text evidence="5">The sequence shown here is derived from an EMBL/GenBank/DDBJ whole genome shotgun (WGS) entry which is preliminary data.</text>
</comment>
<dbReference type="GO" id="GO:0004252">
    <property type="term" value="F:serine-type endopeptidase activity"/>
    <property type="evidence" value="ECO:0007669"/>
    <property type="project" value="InterPro"/>
</dbReference>
<evidence type="ECO:0000256" key="2">
    <source>
        <dbReference type="ARBA" id="ARBA00023157"/>
    </source>
</evidence>
<dbReference type="GO" id="GO:0006508">
    <property type="term" value="P:proteolysis"/>
    <property type="evidence" value="ECO:0007669"/>
    <property type="project" value="InterPro"/>
</dbReference>
<dbReference type="PROSITE" id="PS00134">
    <property type="entry name" value="TRYPSIN_HIS"/>
    <property type="match status" value="1"/>
</dbReference>
<dbReference type="EMBL" id="JACHJQ010000002">
    <property type="protein sequence ID" value="MBB4906275.1"/>
    <property type="molecule type" value="Genomic_DNA"/>
</dbReference>
<feature type="transmembrane region" description="Helical" evidence="3">
    <location>
        <begin position="23"/>
        <end position="40"/>
    </location>
</feature>
<comment type="similarity">
    <text evidence="1">Belongs to the peptidase S1 family.</text>
</comment>
<keyword evidence="3" id="KW-0472">Membrane</keyword>
<gene>
    <name evidence="5" type="ORF">FHR82_002492</name>
</gene>
<dbReference type="PRINTS" id="PR00722">
    <property type="entry name" value="CHYMOTRYPSIN"/>
</dbReference>
<dbReference type="InterPro" id="IPR043504">
    <property type="entry name" value="Peptidase_S1_PA_chymotrypsin"/>
</dbReference>
<evidence type="ECO:0000313" key="5">
    <source>
        <dbReference type="EMBL" id="MBB4906275.1"/>
    </source>
</evidence>
<dbReference type="InterPro" id="IPR018114">
    <property type="entry name" value="TRYPSIN_HIS"/>
</dbReference>
<dbReference type="PROSITE" id="PS50240">
    <property type="entry name" value="TRYPSIN_DOM"/>
    <property type="match status" value="1"/>
</dbReference>
<dbReference type="SUPFAM" id="SSF50494">
    <property type="entry name" value="Trypsin-like serine proteases"/>
    <property type="match status" value="1"/>
</dbReference>
<dbReference type="InterPro" id="IPR050430">
    <property type="entry name" value="Peptidase_S1"/>
</dbReference>
<keyword evidence="2" id="KW-1015">Disulfide bond</keyword>
<dbReference type="AlphaFoldDB" id="A0A7W7Q3B4"/>
<dbReference type="InterPro" id="IPR001314">
    <property type="entry name" value="Peptidase_S1A"/>
</dbReference>
<evidence type="ECO:0000256" key="3">
    <source>
        <dbReference type="SAM" id="Phobius"/>
    </source>
</evidence>
<dbReference type="RefSeq" id="WP_184810367.1">
    <property type="nucleotide sequence ID" value="NZ_JACHJQ010000002.1"/>
</dbReference>
<keyword evidence="3" id="KW-0812">Transmembrane</keyword>
<sequence length="447" mass="48064">MSLLMPCCQLVLPAVPTVMRLPVLVWSALCLSVVSCSGMVRMSWLERGTGVWGSIGRSALAVLVSVLAVSGIFPATASAIVGGQEVAQEYPWAVVVEHSGGACSGALISPRWVLTAGHCIVTERPGQAESDPGLDNPLRPADDFRLFIGSTVRYEGESRRANRLVKGPTGLDVGLIELDQASDKAPIQVAARMMPRSGQEAMLVGWGQVCEAKGCAVATTLKQLSLRLAAPASMSSGNELLTWPEDDPGQRAAKGDSGGPVIFQNDGRWELIGTLSGSGTTGDSPALKGLATNVSTLHNWLDAIAATTTPEADIWSVEFVLVLVLGAVVVIVVFRALRRSRRRRQPVMGPAAPVQRARDEDLEYMEQWALQRTGVEAYYEPGTAAIVATVMLIAGDGEWTRRKIGSLEDAIRFGNQRGIPVYEVFRTGYPQRKRDYDEQSRRPKTLG</sequence>
<dbReference type="Gene3D" id="2.40.10.10">
    <property type="entry name" value="Trypsin-like serine proteases"/>
    <property type="match status" value="1"/>
</dbReference>
<feature type="transmembrane region" description="Helical" evidence="3">
    <location>
        <begin position="314"/>
        <end position="334"/>
    </location>
</feature>
<keyword evidence="6" id="KW-1185">Reference proteome</keyword>
<dbReference type="Proteomes" id="UP000520767">
    <property type="component" value="Unassembled WGS sequence"/>
</dbReference>
<dbReference type="SMART" id="SM00020">
    <property type="entry name" value="Tryp_SPc"/>
    <property type="match status" value="1"/>
</dbReference>
<keyword evidence="3" id="KW-1133">Transmembrane helix</keyword>
<dbReference type="PANTHER" id="PTHR24276">
    <property type="entry name" value="POLYSERASE-RELATED"/>
    <property type="match status" value="1"/>
</dbReference>
<accession>A0A7W7Q3B4</accession>